<gene>
    <name evidence="1" type="ORF">S01H1_49476</name>
</gene>
<protein>
    <submittedName>
        <fullName evidence="1">Uncharacterized protein</fullName>
    </submittedName>
</protein>
<name>X0WDF4_9ZZZZ</name>
<accession>X0WDF4</accession>
<sequence>MDEIIKKLDRAQDLLEQNRISEAKTTIYEAECMARDIKDGL</sequence>
<organism evidence="1">
    <name type="scientific">marine sediment metagenome</name>
    <dbReference type="NCBI Taxonomy" id="412755"/>
    <lineage>
        <taxon>unclassified sequences</taxon>
        <taxon>metagenomes</taxon>
        <taxon>ecological metagenomes</taxon>
    </lineage>
</organism>
<dbReference type="EMBL" id="BARS01031834">
    <property type="protein sequence ID" value="GAG22593.1"/>
    <property type="molecule type" value="Genomic_DNA"/>
</dbReference>
<evidence type="ECO:0000313" key="1">
    <source>
        <dbReference type="EMBL" id="GAG22593.1"/>
    </source>
</evidence>
<comment type="caution">
    <text evidence="1">The sequence shown here is derived from an EMBL/GenBank/DDBJ whole genome shotgun (WGS) entry which is preliminary data.</text>
</comment>
<proteinExistence type="predicted"/>
<reference evidence="1" key="1">
    <citation type="journal article" date="2014" name="Front. Microbiol.">
        <title>High frequency of phylogenetically diverse reductive dehalogenase-homologous genes in deep subseafloor sedimentary metagenomes.</title>
        <authorList>
            <person name="Kawai M."/>
            <person name="Futagami T."/>
            <person name="Toyoda A."/>
            <person name="Takaki Y."/>
            <person name="Nishi S."/>
            <person name="Hori S."/>
            <person name="Arai W."/>
            <person name="Tsubouchi T."/>
            <person name="Morono Y."/>
            <person name="Uchiyama I."/>
            <person name="Ito T."/>
            <person name="Fujiyama A."/>
            <person name="Inagaki F."/>
            <person name="Takami H."/>
        </authorList>
    </citation>
    <scope>NUCLEOTIDE SEQUENCE</scope>
    <source>
        <strain evidence="1">Expedition CK06-06</strain>
    </source>
</reference>
<dbReference type="AlphaFoldDB" id="X0WDF4"/>